<sequence length="153" mass="16310">MGETLRKLTMRAAAVTAALIGAMVGTLVAAGPAQAAPADRISEYQVTQTTGRFSPVGGVWFDNSFVELRAGRYGGYQYGWAELTGGLQNWGDGDAIVLQINRGDGNGWQWGPSRAYTGDGVQHTGGALTYASTSYRFRACLFTRAGYGCTNPW</sequence>
<keyword evidence="3" id="KW-1185">Reference proteome</keyword>
<accession>A0ABQ5R9Q7</accession>
<reference evidence="2" key="1">
    <citation type="submission" date="2022-12" db="EMBL/GenBank/DDBJ databases">
        <title>New Phytohabitans aurantiacus sp. RD004123 nov., an actinomycete isolated from soil.</title>
        <authorList>
            <person name="Triningsih D.W."/>
            <person name="Harunari E."/>
            <person name="Igarashi Y."/>
        </authorList>
    </citation>
    <scope>NUCLEOTIDE SEQUENCE</scope>
    <source>
        <strain evidence="2">RD004123</strain>
    </source>
</reference>
<name>A0ABQ5R9Q7_9ACTN</name>
<gene>
    <name evidence="2" type="ORF">Pa4123_85860</name>
</gene>
<protein>
    <submittedName>
        <fullName evidence="2">Uncharacterized protein</fullName>
    </submittedName>
</protein>
<comment type="caution">
    <text evidence="2">The sequence shown here is derived from an EMBL/GenBank/DDBJ whole genome shotgun (WGS) entry which is preliminary data.</text>
</comment>
<organism evidence="2 3">
    <name type="scientific">Phytohabitans aurantiacus</name>
    <dbReference type="NCBI Taxonomy" id="3016789"/>
    <lineage>
        <taxon>Bacteria</taxon>
        <taxon>Bacillati</taxon>
        <taxon>Actinomycetota</taxon>
        <taxon>Actinomycetes</taxon>
        <taxon>Micromonosporales</taxon>
        <taxon>Micromonosporaceae</taxon>
    </lineage>
</organism>
<dbReference type="EMBL" id="BSDI01000082">
    <property type="protein sequence ID" value="GLI03308.1"/>
    <property type="molecule type" value="Genomic_DNA"/>
</dbReference>
<dbReference type="RefSeq" id="WP_281905400.1">
    <property type="nucleotide sequence ID" value="NZ_BSDI01000082.1"/>
</dbReference>
<feature type="signal peptide" evidence="1">
    <location>
        <begin position="1"/>
        <end position="35"/>
    </location>
</feature>
<evidence type="ECO:0000313" key="3">
    <source>
        <dbReference type="Proteomes" id="UP001144280"/>
    </source>
</evidence>
<dbReference type="Proteomes" id="UP001144280">
    <property type="component" value="Unassembled WGS sequence"/>
</dbReference>
<keyword evidence="1" id="KW-0732">Signal</keyword>
<evidence type="ECO:0000256" key="1">
    <source>
        <dbReference type="SAM" id="SignalP"/>
    </source>
</evidence>
<feature type="chain" id="PRO_5046259876" evidence="1">
    <location>
        <begin position="36"/>
        <end position="153"/>
    </location>
</feature>
<evidence type="ECO:0000313" key="2">
    <source>
        <dbReference type="EMBL" id="GLI03308.1"/>
    </source>
</evidence>
<proteinExistence type="predicted"/>